<feature type="domain" description="BHLH" evidence="6">
    <location>
        <begin position="567"/>
        <end position="616"/>
    </location>
</feature>
<dbReference type="GO" id="GO:0005634">
    <property type="term" value="C:nucleus"/>
    <property type="evidence" value="ECO:0007669"/>
    <property type="project" value="UniProtKB-SubCell"/>
</dbReference>
<feature type="non-terminal residue" evidence="7">
    <location>
        <position position="1"/>
    </location>
</feature>
<comment type="caution">
    <text evidence="7">The sequence shown here is derived from an EMBL/GenBank/DDBJ whole genome shotgun (WGS) entry which is preliminary data.</text>
</comment>
<evidence type="ECO:0000313" key="8">
    <source>
        <dbReference type="Proteomes" id="UP000257109"/>
    </source>
</evidence>
<dbReference type="Pfam" id="PF14215">
    <property type="entry name" value="bHLH-MYC_N"/>
    <property type="match status" value="1"/>
</dbReference>
<keyword evidence="2" id="KW-0805">Transcription regulation</keyword>
<dbReference type="AlphaFoldDB" id="A0A371I7Y0"/>
<dbReference type="InterPro" id="IPR025610">
    <property type="entry name" value="MYC/MYB_N"/>
</dbReference>
<proteinExistence type="predicted"/>
<evidence type="ECO:0000256" key="4">
    <source>
        <dbReference type="ARBA" id="ARBA00023242"/>
    </source>
</evidence>
<evidence type="ECO:0000256" key="3">
    <source>
        <dbReference type="ARBA" id="ARBA00023163"/>
    </source>
</evidence>
<comment type="subcellular location">
    <subcellularLocation>
        <location evidence="1">Nucleus</location>
    </subcellularLocation>
</comment>
<dbReference type="GO" id="GO:0003700">
    <property type="term" value="F:DNA-binding transcription factor activity"/>
    <property type="evidence" value="ECO:0007669"/>
    <property type="project" value="InterPro"/>
</dbReference>
<dbReference type="STRING" id="157652.A0A371I7Y0"/>
<evidence type="ECO:0000256" key="1">
    <source>
        <dbReference type="ARBA" id="ARBA00004123"/>
    </source>
</evidence>
<dbReference type="InterPro" id="IPR011598">
    <property type="entry name" value="bHLH_dom"/>
</dbReference>
<dbReference type="PROSITE" id="PS50888">
    <property type="entry name" value="BHLH"/>
    <property type="match status" value="1"/>
</dbReference>
<keyword evidence="8" id="KW-1185">Reference proteome</keyword>
<evidence type="ECO:0000313" key="7">
    <source>
        <dbReference type="EMBL" id="RDY11125.1"/>
    </source>
</evidence>
<keyword evidence="4" id="KW-0539">Nucleus</keyword>
<dbReference type="EMBL" id="QJKJ01000704">
    <property type="protein sequence ID" value="RDY11125.1"/>
    <property type="molecule type" value="Genomic_DNA"/>
</dbReference>
<accession>A0A371I7Y0</accession>
<gene>
    <name evidence="7" type="primary">BHLH155</name>
    <name evidence="7" type="ORF">CR513_04256</name>
</gene>
<feature type="region of interest" description="Disordered" evidence="5">
    <location>
        <begin position="552"/>
        <end position="578"/>
    </location>
</feature>
<dbReference type="InterPro" id="IPR043561">
    <property type="entry name" value="LHW-like"/>
</dbReference>
<dbReference type="OrthoDB" id="778365at2759"/>
<dbReference type="PANTHER" id="PTHR46196">
    <property type="entry name" value="TRANSCRIPTION FACTOR BHLH155-LIKE ISOFORM X1-RELATED"/>
    <property type="match status" value="1"/>
</dbReference>
<keyword evidence="3" id="KW-0804">Transcription</keyword>
<dbReference type="Pfam" id="PF23176">
    <property type="entry name" value="bHLH_LHW"/>
    <property type="match status" value="1"/>
</dbReference>
<evidence type="ECO:0000256" key="2">
    <source>
        <dbReference type="ARBA" id="ARBA00023015"/>
    </source>
</evidence>
<dbReference type="PANTHER" id="PTHR46196:SF3">
    <property type="entry name" value="TRANSCRIPTION FACTOR LHW-LIKE ISOFORM X1"/>
    <property type="match status" value="1"/>
</dbReference>
<protein>
    <submittedName>
        <fullName evidence="7">Transcription factor bHLH155</fullName>
    </submittedName>
</protein>
<dbReference type="Proteomes" id="UP000257109">
    <property type="component" value="Unassembled WGS sequence"/>
</dbReference>
<reference evidence="7" key="1">
    <citation type="submission" date="2018-05" db="EMBL/GenBank/DDBJ databases">
        <title>Draft genome of Mucuna pruriens seed.</title>
        <authorList>
            <person name="Nnadi N.E."/>
            <person name="Vos R."/>
            <person name="Hasami M.H."/>
            <person name="Devisetty U.K."/>
            <person name="Aguiy J.C."/>
        </authorList>
    </citation>
    <scope>NUCLEOTIDE SEQUENCE [LARGE SCALE GENOMIC DNA]</scope>
    <source>
        <strain evidence="7">JCA_2017</strain>
    </source>
</reference>
<dbReference type="GO" id="GO:0046983">
    <property type="term" value="F:protein dimerization activity"/>
    <property type="evidence" value="ECO:0007669"/>
    <property type="project" value="InterPro"/>
</dbReference>
<evidence type="ECO:0000256" key="5">
    <source>
        <dbReference type="SAM" id="MobiDB-lite"/>
    </source>
</evidence>
<evidence type="ECO:0000259" key="6">
    <source>
        <dbReference type="PROSITE" id="PS50888"/>
    </source>
</evidence>
<name>A0A371I7Y0_MUCPR</name>
<sequence>VPVCGAPFPLCSTPFYEFHFRITFKSAKNANDGHRSKEERSLKVEQMEATSIPQLLKGFCDHTQWKYAVFWKLHHHFPMTLTWENGYQKRNEIEGSMWGDINFKSLDELYSSNSESIDYSARLLMVEMSHRKYNFGEGVVGKIALARDHCWVSCEDILTSKFDTDLIPECPDEWLLQFACGIKTIVLVPILPLGVLQFGSFEAVIEDLEFVTNIKEKFHSIHCLEANIIPLNLGIDYQDWSFSNLMHNLMDSLEEESSSITKSILKSEVSTSTTSLNLNGSRLNPTMLSFFQDDYCLSRENMLESLKRKNENELGCSSIEMSTILRNIGKVETKPNHMEEEIWSQSHLVHNVGVFVEMSNRLDTSFVKNMTEKQFGGIETGRNDVDSVNDFTFPSDFELHKALGSITYGEASKSMSKYISIEDTYSISTLRTNKKEDDHIKGLEFCKDVDPEYFLDVVIGDLCGVADDTSSISNNVMSLATMPTMFSNSIQPKSSSKESTLMVDNSDVKNDLMPAVMVKDKDEFSNHFTSTSFDGNGTFFIDEAQQENANMQPIGGPKLSSTSKKRIRVGNNQKSRPRDRQMIMDRMKELRELVPDGGRCSIDNLLEKTINHMLYLRKITSQAEKLKRLTNRPVPKGKRQKINGSPPGRSCAFDFESELSWPIVIEDLECSGHMLIEMICNEHGLFLEIAQVIRKLDVTILKGILENRSSNNWACFIVEVPRGFHRMDVLCPLLHLLQLRRNPGLYKS</sequence>
<organism evidence="7 8">
    <name type="scientific">Mucuna pruriens</name>
    <name type="common">Velvet bean</name>
    <name type="synonym">Dolichos pruriens</name>
    <dbReference type="NCBI Taxonomy" id="157652"/>
    <lineage>
        <taxon>Eukaryota</taxon>
        <taxon>Viridiplantae</taxon>
        <taxon>Streptophyta</taxon>
        <taxon>Embryophyta</taxon>
        <taxon>Tracheophyta</taxon>
        <taxon>Spermatophyta</taxon>
        <taxon>Magnoliopsida</taxon>
        <taxon>eudicotyledons</taxon>
        <taxon>Gunneridae</taxon>
        <taxon>Pentapetalae</taxon>
        <taxon>rosids</taxon>
        <taxon>fabids</taxon>
        <taxon>Fabales</taxon>
        <taxon>Fabaceae</taxon>
        <taxon>Papilionoideae</taxon>
        <taxon>50 kb inversion clade</taxon>
        <taxon>NPAAA clade</taxon>
        <taxon>indigoferoid/millettioid clade</taxon>
        <taxon>Phaseoleae</taxon>
        <taxon>Mucuna</taxon>
    </lineage>
</organism>